<reference evidence="2 3" key="1">
    <citation type="submission" date="2020-11" db="EMBL/GenBank/DDBJ databases">
        <title>Hymenobacter sp.</title>
        <authorList>
            <person name="Kim M.K."/>
        </authorList>
    </citation>
    <scope>NUCLEOTIDE SEQUENCE [LARGE SCALE GENOMIC DNA]</scope>
    <source>
        <strain evidence="2 3">BT594</strain>
    </source>
</reference>
<comment type="caution">
    <text evidence="2">The sequence shown here is derived from an EMBL/GenBank/DDBJ whole genome shotgun (WGS) entry which is preliminary data.</text>
</comment>
<feature type="compositionally biased region" description="Polar residues" evidence="1">
    <location>
        <begin position="26"/>
        <end position="36"/>
    </location>
</feature>
<feature type="compositionally biased region" description="Basic and acidic residues" evidence="1">
    <location>
        <begin position="1"/>
        <end position="25"/>
    </location>
</feature>
<dbReference type="EMBL" id="JADWYK010000008">
    <property type="protein sequence ID" value="MBG8554786.1"/>
    <property type="molecule type" value="Genomic_DNA"/>
</dbReference>
<sequence length="67" mass="7393">MSTKRELIEPTEGDKRYVRRDKEGKFTSSADLNRSLSGDDRTNSKVTSKPGQGDKGDGHTGNRKPAK</sequence>
<accession>A0ABS0L3R2</accession>
<organism evidence="2 3">
    <name type="scientific">Hymenobacter guriensis</name>
    <dbReference type="NCBI Taxonomy" id="2793065"/>
    <lineage>
        <taxon>Bacteria</taxon>
        <taxon>Pseudomonadati</taxon>
        <taxon>Bacteroidota</taxon>
        <taxon>Cytophagia</taxon>
        <taxon>Cytophagales</taxon>
        <taxon>Hymenobacteraceae</taxon>
        <taxon>Hymenobacter</taxon>
    </lineage>
</organism>
<evidence type="ECO:0000313" key="3">
    <source>
        <dbReference type="Proteomes" id="UP000601099"/>
    </source>
</evidence>
<dbReference type="Proteomes" id="UP000601099">
    <property type="component" value="Unassembled WGS sequence"/>
</dbReference>
<name>A0ABS0L3R2_9BACT</name>
<proteinExistence type="predicted"/>
<feature type="region of interest" description="Disordered" evidence="1">
    <location>
        <begin position="1"/>
        <end position="67"/>
    </location>
</feature>
<evidence type="ECO:0008006" key="4">
    <source>
        <dbReference type="Google" id="ProtNLM"/>
    </source>
</evidence>
<gene>
    <name evidence="2" type="ORF">I5L79_14615</name>
</gene>
<evidence type="ECO:0000256" key="1">
    <source>
        <dbReference type="SAM" id="MobiDB-lite"/>
    </source>
</evidence>
<protein>
    <recommendedName>
        <fullName evidence="4">Multidrug transporter</fullName>
    </recommendedName>
</protein>
<dbReference type="RefSeq" id="WP_196955799.1">
    <property type="nucleotide sequence ID" value="NZ_JADWYK010000008.1"/>
</dbReference>
<keyword evidence="3" id="KW-1185">Reference proteome</keyword>
<evidence type="ECO:0000313" key="2">
    <source>
        <dbReference type="EMBL" id="MBG8554786.1"/>
    </source>
</evidence>